<keyword evidence="2" id="KW-1185">Reference proteome</keyword>
<dbReference type="OrthoDB" id="9826022at2"/>
<name>A0A7K0EIG0_9BACT</name>
<gene>
    <name evidence="1" type="ORF">GJJ30_10050</name>
</gene>
<organism evidence="1 2">
    <name type="scientific">Larkinella terrae</name>
    <dbReference type="NCBI Taxonomy" id="2025311"/>
    <lineage>
        <taxon>Bacteria</taxon>
        <taxon>Pseudomonadati</taxon>
        <taxon>Bacteroidota</taxon>
        <taxon>Cytophagia</taxon>
        <taxon>Cytophagales</taxon>
        <taxon>Spirosomataceae</taxon>
        <taxon>Larkinella</taxon>
    </lineage>
</organism>
<reference evidence="1 2" key="1">
    <citation type="journal article" date="2018" name="Antonie Van Leeuwenhoek">
        <title>Larkinella terrae sp. nov., isolated from soil on Jeju Island, South Korea.</title>
        <authorList>
            <person name="Ten L.N."/>
            <person name="Jeon J."/>
            <person name="Park S.J."/>
            <person name="Park S."/>
            <person name="Lee S.Y."/>
            <person name="Kim M.K."/>
            <person name="Jung H.Y."/>
        </authorList>
    </citation>
    <scope>NUCLEOTIDE SEQUENCE [LARGE SCALE GENOMIC DNA]</scope>
    <source>
        <strain evidence="1 2">KCTC 52001</strain>
    </source>
</reference>
<evidence type="ECO:0000313" key="2">
    <source>
        <dbReference type="Proteomes" id="UP000441754"/>
    </source>
</evidence>
<dbReference type="RefSeq" id="WP_154175018.1">
    <property type="nucleotide sequence ID" value="NZ_WJXZ01000005.1"/>
</dbReference>
<dbReference type="AlphaFoldDB" id="A0A7K0EIG0"/>
<sequence>MKTKKVAGVEVPADLDMNGFESGKHAEPNYSFRLNLIEDARDKINLYFEKTSAFNRKTNSYGLKHRIEGAIGHHLANGELIVAMIGEGYRFERMGINCRFNVSSRSVKELL</sequence>
<dbReference type="Proteomes" id="UP000441754">
    <property type="component" value="Unassembled WGS sequence"/>
</dbReference>
<comment type="caution">
    <text evidence="1">The sequence shown here is derived from an EMBL/GenBank/DDBJ whole genome shotgun (WGS) entry which is preliminary data.</text>
</comment>
<proteinExistence type="predicted"/>
<accession>A0A7K0EIG0</accession>
<protein>
    <submittedName>
        <fullName evidence="1">Uncharacterized protein</fullName>
    </submittedName>
</protein>
<dbReference type="EMBL" id="WJXZ01000005">
    <property type="protein sequence ID" value="MRS61629.1"/>
    <property type="molecule type" value="Genomic_DNA"/>
</dbReference>
<evidence type="ECO:0000313" key="1">
    <source>
        <dbReference type="EMBL" id="MRS61629.1"/>
    </source>
</evidence>